<dbReference type="SUPFAM" id="SSF52540">
    <property type="entry name" value="P-loop containing nucleoside triphosphate hydrolases"/>
    <property type="match status" value="2"/>
</dbReference>
<name>V5NYP4_9ALPH</name>
<dbReference type="KEGG" id="vg:80532668"/>
<organism evidence="6 7">
    <name type="scientific">Chelonid alphaherpesvirus 5</name>
    <dbReference type="NCBI Taxonomy" id="702736"/>
    <lineage>
        <taxon>Viruses</taxon>
        <taxon>Duplodnaviria</taxon>
        <taxon>Heunggongvirae</taxon>
        <taxon>Peploviricota</taxon>
        <taxon>Herviviricetes</taxon>
        <taxon>Herpesvirales</taxon>
        <taxon>Orthoherpesviridae</taxon>
        <taxon>Alphaherpesvirinae</taxon>
        <taxon>Scutavirus</taxon>
        <taxon>Scutavirus chelonidalpha5</taxon>
    </lineage>
</organism>
<evidence type="ECO:0000313" key="6">
    <source>
        <dbReference type="EMBL" id="AHA93323.1"/>
    </source>
</evidence>
<dbReference type="RefSeq" id="YP_010795509.1">
    <property type="nucleotide sequence ID" value="NC_075701.1"/>
</dbReference>
<keyword evidence="3 6" id="KW-0347">Helicase</keyword>
<evidence type="ECO:0000313" key="7">
    <source>
        <dbReference type="Proteomes" id="UP000325782"/>
    </source>
</evidence>
<sequence length="845" mass="95854">MAAAGDATREFSEALYLNYATSQPVRNIVRKVKSLARRSLVPEELARRRPALDWFRLLAKTEDPVSTLPIQELPFSAYLITGTAGSGKSTSIQSLYEALNCTVTGATRLASQAVYEKLNAQYFCRRVNTVYFEFGFRSHHVAMSAGRHVYQPASDDVAELQKRDLCYYWDVVRDITEGALAETENKKERDKTVSRLLTAAAAQRRDAHRCLCFLSSGTPNLIKSSTVVVDEAGLLSRHLLTALVYGWWLLNAVYDTVFYRQGRVPTVVLVGSPTQTNSLESNFEHPTQRHSVRASENILSYLICNPAMARYVELSDHWTIFINNKRCCEMDFANVLKVLEFGLPVTDEAVRYLDQFVESDAYIMNPANLTGWTRLFLSHEEAKGYTARLHNHLRESPGGRYLVFSLPMYVFVSVSEFESYRRLTGRAELTLERWLDGNLARINNYSQFRDLDLRRGAANLLSNDEETAMAVLDISHVLHSSVSVTTKLRKYMVGYEGTWRGFERALMDDAFLKARASEHFVKRCYAFLALLVYNGMARFYEWLASRDPSDADALYRSLASLTPQPETAPIETEAEQNGLHVYHVPPGPEEDEPFEDELTRAFQNQTIDLFYLNYVFRRDCDDRALYDQFRELRDLYVARYRLLTERFGDQFADSPFVTFVNNVTEAGAEIKSRDWSGGLLGEALQTEDYVLRGWTATPVPLFQEELRNRRPHGAAVAEAGVPSAVLRDEAGFVSVMSPNVCDLVDTVEDRELRLSTSVDHGLSSKLAMTVACSQGLSLGRVAIRFPLGGRHLKMSHVYVAVSRVISSRYLRMNLNPLRQPDVERNQTICEYILRALRDGRVGTVY</sequence>
<evidence type="ECO:0000256" key="4">
    <source>
        <dbReference type="ARBA" id="ARBA00022840"/>
    </source>
</evidence>
<keyword evidence="2" id="KW-0378">Hydrolase</keyword>
<keyword evidence="4" id="KW-0067">ATP-binding</keyword>
<dbReference type="InterPro" id="IPR003840">
    <property type="entry name" value="DNA_helicase_dom"/>
</dbReference>
<evidence type="ECO:0000256" key="2">
    <source>
        <dbReference type="ARBA" id="ARBA00022801"/>
    </source>
</evidence>
<dbReference type="EMBL" id="HQ878327">
    <property type="protein sequence ID" value="AHA93323.1"/>
    <property type="molecule type" value="Genomic_DNA"/>
</dbReference>
<dbReference type="Pfam" id="PF02689">
    <property type="entry name" value="Herpes_Helicase"/>
    <property type="match status" value="1"/>
</dbReference>
<evidence type="ECO:0000259" key="5">
    <source>
        <dbReference type="Pfam" id="PF02689"/>
    </source>
</evidence>
<keyword evidence="7" id="KW-1185">Reference proteome</keyword>
<accession>V5NYP4</accession>
<gene>
    <name evidence="6" type="primary">F-UL5</name>
</gene>
<keyword evidence="1" id="KW-0547">Nucleotide-binding</keyword>
<dbReference type="Proteomes" id="UP000325782">
    <property type="component" value="Segment"/>
</dbReference>
<evidence type="ECO:0000256" key="3">
    <source>
        <dbReference type="ARBA" id="ARBA00022806"/>
    </source>
</evidence>
<feature type="domain" description="DNA replication helicase" evidence="5">
    <location>
        <begin position="10"/>
        <end position="845"/>
    </location>
</feature>
<dbReference type="GeneID" id="80532668"/>
<reference evidence="6 7" key="1">
    <citation type="journal article" date="2012" name="PLoS ONE">
        <title>The genome of Chelonid herpesvirus 5 harbors atypical genes.</title>
        <authorList>
            <person name="Ackermann M."/>
            <person name="Koriabine M."/>
            <person name="Hartmann-Fritsch F."/>
            <person name="de Jong P.J."/>
            <person name="Lewis T.D."/>
            <person name="Schetle N."/>
            <person name="Work T.M."/>
            <person name="Dagenais J."/>
            <person name="Balazs G.H."/>
            <person name="Leong J.A."/>
        </authorList>
    </citation>
    <scope>NUCLEOTIDE SEQUENCE [LARGE SCALE GENOMIC DNA]</scope>
</reference>
<dbReference type="GO" id="GO:0004386">
    <property type="term" value="F:helicase activity"/>
    <property type="evidence" value="ECO:0007669"/>
    <property type="project" value="UniProtKB-KW"/>
</dbReference>
<proteinExistence type="predicted"/>
<protein>
    <submittedName>
        <fullName evidence="6">F-UL5 helicase</fullName>
    </submittedName>
</protein>
<dbReference type="InterPro" id="IPR027417">
    <property type="entry name" value="P-loop_NTPase"/>
</dbReference>
<dbReference type="Gene3D" id="3.40.50.300">
    <property type="entry name" value="P-loop containing nucleotide triphosphate hydrolases"/>
    <property type="match status" value="1"/>
</dbReference>
<evidence type="ECO:0000256" key="1">
    <source>
        <dbReference type="ARBA" id="ARBA00022741"/>
    </source>
</evidence>
<dbReference type="GO" id="GO:0005524">
    <property type="term" value="F:ATP binding"/>
    <property type="evidence" value="ECO:0007669"/>
    <property type="project" value="UniProtKB-KW"/>
</dbReference>
<dbReference type="GO" id="GO:0016787">
    <property type="term" value="F:hydrolase activity"/>
    <property type="evidence" value="ECO:0007669"/>
    <property type="project" value="UniProtKB-KW"/>
</dbReference>